<name>A0A397UM24_9GLOM</name>
<dbReference type="Gene3D" id="1.10.510.10">
    <property type="entry name" value="Transferase(Phosphotransferase) domain 1"/>
    <property type="match status" value="1"/>
</dbReference>
<gene>
    <name evidence="2" type="ORF">C2G38_2211725</name>
</gene>
<reference evidence="2 3" key="1">
    <citation type="submission" date="2018-06" db="EMBL/GenBank/DDBJ databases">
        <title>Comparative genomics reveals the genomic features of Rhizophagus irregularis, R. cerebriforme, R. diaphanum and Gigaspora rosea, and their symbiotic lifestyle signature.</title>
        <authorList>
            <person name="Morin E."/>
            <person name="San Clemente H."/>
            <person name="Chen E.C.H."/>
            <person name="De La Providencia I."/>
            <person name="Hainaut M."/>
            <person name="Kuo A."/>
            <person name="Kohler A."/>
            <person name="Murat C."/>
            <person name="Tang N."/>
            <person name="Roy S."/>
            <person name="Loubradou J."/>
            <person name="Henrissat B."/>
            <person name="Grigoriev I.V."/>
            <person name="Corradi N."/>
            <person name="Roux C."/>
            <person name="Martin F.M."/>
        </authorList>
    </citation>
    <scope>NUCLEOTIDE SEQUENCE [LARGE SCALE GENOMIC DNA]</scope>
    <source>
        <strain evidence="2 3">DAOM 194757</strain>
    </source>
</reference>
<evidence type="ECO:0000313" key="2">
    <source>
        <dbReference type="EMBL" id="RIB08413.1"/>
    </source>
</evidence>
<dbReference type="PROSITE" id="PS50011">
    <property type="entry name" value="PROTEIN_KINASE_DOM"/>
    <property type="match status" value="1"/>
</dbReference>
<sequence>MSDLIGYARRKIIISKYKFDNDQVEHVNDVKEEFKVNLENILKAFGFTSENKCYYFVREFSNEENLSTYLRRIILFTWEEKITLLCLIFDGLKYLHNNNVDRFLLDPKNIIIHNLIPKITNIEMSKYVTGVEKDEHKSLTNYQKSAEICTASEIYNVENDKDNKIELLNIYRLGILLWEISSRIETFHENYDIALTIRITKVARKSPINRTSLEYIDLYKLCSHDGLGKCNNSIMNDTIILYLFTNIYLIADKRPIWHKIAEELENISCDQKYIENSRQVNKYTRFDKKLLILPDFDSLEDVESKRQIGLFFQLNKGRNRDGYNFIKAKKEIFENIEIKSEKVEFIPTVYFAKINVEPWEFLNNFNLSPRFDSDNLLADSNIIKILFPIRTLEYNGNLNVDFVQEIKDALKISDINEKRDALNKIFNENGKFVITKFIIGGAITVDCSKVDAKSIERLQAYLYWAIEYAKGEAQPVFELTSLDSFPSFETFPSRPMKIAKDLYSWLKDVYDNKDVTIISYESYKPSYELLDDKLKHEIFKWFNFKPTNQNLPMLIPQLPAEYKQKNFSEWISKSSLLLRVNELIEKLSLQCGIFLRHNRLGYGKKSAFKFLKEPDTTLMNKTTISFINSKNQQITYPLQTVNKFKLAETSYNITPLNYNYSKKNYFQIKYQLAKISLDSPNLSFGNCYNYILPKTIYIGGTLTKIYETCDIPDIPDLSSKFSQEILPEQVEQILKELGKNNNIDTTSFISNHGKAVNQNQINDWLKNILSNPENLEIISFEDWNPTDQMLSQLRDDVKFISENEYQMVFNGENSINYDQNSIAIKYPRPLTDDNCQIYGCIAKKYSDNLDESWERIPAAISFDQANRYGCNVIIHKNNNLKLNKVAAKIKWFVLAKSDGSYEDNYADSKVACGELDIDGSQNEIFIKTNNIQTNNVLATSFVHKSQGDSTCYYNITLKYWTKYRIVLKIHKEKQDDHTDFSNQKLNKNNEKKEIIEEKITLNWCVIGTNEKDVKNQNNVYQWNQCGVILDNDSRKDDDDEQNYQQSFENLVKIINLGSFLYIDKNSKGNEWIIQLDITVGELITTRNQYKDIKSRNSYALKTPYNAPTLNTLVDEIKINIFKFILYPKNLSLTCKGWNNIVNDAQAKAEWILHHYGNAHSLFHAVRLGPSFINMFVVQSILAKGGLFSRYFAQRLCMHFGRYDNKLIELKIRHMGQVDSERIQRLQQKNNLPWASNLPITVFTYLVTEASKRFGEQELALKGNDLELFHFYTAGPHVITNAQNILVKNIELIKTLINQYKFIPFPPRPVAKPSNLPEEYPPKDGYENNRQLNVIARAILIHKELVNMWIDIGYIDICKDVNDLVLQGAILILYPPTPTNEWTRPDVNKINERLSEFLELGFKLTYSLICDILQLFEHRLDDIGETLLESFSFLKRDEYFFKNCIIEAIKSERNLKKLNLLDFLYNIIKQNQEKLFLDVMRIHGLDGYLIDQEKLTTYTTSIKSLTLSPIYYYWALSKFKANSFITSLCFKDILETRISIDINRQNSDEILNEIQTEIEIACNIYNTYCNAGNFFLPIYINSISQVVDDDILGPLFKGYLPKLYKIPVSFQFPLPIIEIENDVFPPLPPINDHSNENEENEEKNEQLINEWSGELKKIKHDIDTRSDEIQVTQEFKTYLREFVADADIELN</sequence>
<organism evidence="2 3">
    <name type="scientific">Gigaspora rosea</name>
    <dbReference type="NCBI Taxonomy" id="44941"/>
    <lineage>
        <taxon>Eukaryota</taxon>
        <taxon>Fungi</taxon>
        <taxon>Fungi incertae sedis</taxon>
        <taxon>Mucoromycota</taxon>
        <taxon>Glomeromycotina</taxon>
        <taxon>Glomeromycetes</taxon>
        <taxon>Diversisporales</taxon>
        <taxon>Gigasporaceae</taxon>
        <taxon>Gigaspora</taxon>
    </lineage>
</organism>
<accession>A0A397UM24</accession>
<evidence type="ECO:0000259" key="1">
    <source>
        <dbReference type="PROSITE" id="PS50011"/>
    </source>
</evidence>
<dbReference type="OrthoDB" id="2393889at2759"/>
<dbReference type="EMBL" id="QKWP01001512">
    <property type="protein sequence ID" value="RIB08413.1"/>
    <property type="molecule type" value="Genomic_DNA"/>
</dbReference>
<proteinExistence type="predicted"/>
<dbReference type="InterPro" id="IPR000719">
    <property type="entry name" value="Prot_kinase_dom"/>
</dbReference>
<dbReference type="Proteomes" id="UP000266673">
    <property type="component" value="Unassembled WGS sequence"/>
</dbReference>
<keyword evidence="3" id="KW-1185">Reference proteome</keyword>
<dbReference type="GO" id="GO:0005524">
    <property type="term" value="F:ATP binding"/>
    <property type="evidence" value="ECO:0007669"/>
    <property type="project" value="InterPro"/>
</dbReference>
<protein>
    <recommendedName>
        <fullName evidence="1">Protein kinase domain-containing protein</fullName>
    </recommendedName>
</protein>
<dbReference type="STRING" id="44941.A0A397UM24"/>
<dbReference type="SUPFAM" id="SSF56112">
    <property type="entry name" value="Protein kinase-like (PK-like)"/>
    <property type="match status" value="1"/>
</dbReference>
<dbReference type="Pfam" id="PF00069">
    <property type="entry name" value="Pkinase"/>
    <property type="match status" value="1"/>
</dbReference>
<dbReference type="InterPro" id="IPR011009">
    <property type="entry name" value="Kinase-like_dom_sf"/>
</dbReference>
<feature type="domain" description="Protein kinase" evidence="1">
    <location>
        <begin position="1"/>
        <end position="274"/>
    </location>
</feature>
<comment type="caution">
    <text evidence="2">The sequence shown here is derived from an EMBL/GenBank/DDBJ whole genome shotgun (WGS) entry which is preliminary data.</text>
</comment>
<evidence type="ECO:0000313" key="3">
    <source>
        <dbReference type="Proteomes" id="UP000266673"/>
    </source>
</evidence>
<dbReference type="GO" id="GO:0004672">
    <property type="term" value="F:protein kinase activity"/>
    <property type="evidence" value="ECO:0007669"/>
    <property type="project" value="InterPro"/>
</dbReference>